<evidence type="ECO:0000256" key="3">
    <source>
        <dbReference type="ARBA" id="ARBA00022448"/>
    </source>
</evidence>
<feature type="transmembrane region" description="Helical" evidence="8">
    <location>
        <begin position="150"/>
        <end position="171"/>
    </location>
</feature>
<feature type="transmembrane region" description="Helical" evidence="8">
    <location>
        <begin position="310"/>
        <end position="328"/>
    </location>
</feature>
<comment type="subcellular location">
    <subcellularLocation>
        <location evidence="1">Cell membrane</location>
        <topology evidence="1">Multi-pass membrane protein</topology>
    </subcellularLocation>
</comment>
<evidence type="ECO:0000256" key="2">
    <source>
        <dbReference type="ARBA" id="ARBA00007935"/>
    </source>
</evidence>
<dbReference type="CDD" id="cd06550">
    <property type="entry name" value="TM_ABC_iron-siderophores_like"/>
    <property type="match status" value="1"/>
</dbReference>
<keyword evidence="5 8" id="KW-0812">Transmembrane</keyword>
<evidence type="ECO:0000256" key="8">
    <source>
        <dbReference type="SAM" id="Phobius"/>
    </source>
</evidence>
<dbReference type="FunFam" id="1.10.3470.10:FF:000001">
    <property type="entry name" value="Vitamin B12 ABC transporter permease BtuC"/>
    <property type="match status" value="1"/>
</dbReference>
<evidence type="ECO:0000256" key="7">
    <source>
        <dbReference type="ARBA" id="ARBA00023136"/>
    </source>
</evidence>
<gene>
    <name evidence="9" type="ORF">CLIT_2c01080</name>
</gene>
<dbReference type="Pfam" id="PF01032">
    <property type="entry name" value="FecCD"/>
    <property type="match status" value="1"/>
</dbReference>
<evidence type="ECO:0000256" key="5">
    <source>
        <dbReference type="ARBA" id="ARBA00022692"/>
    </source>
</evidence>
<feature type="transmembrane region" description="Helical" evidence="8">
    <location>
        <begin position="340"/>
        <end position="359"/>
    </location>
</feature>
<dbReference type="RefSeq" id="WP_052635838.1">
    <property type="nucleotide sequence ID" value="NZ_FSRH01000001.1"/>
</dbReference>
<comment type="similarity">
    <text evidence="2">Belongs to the binding-protein-dependent transport system permease family. FecCD subfamily.</text>
</comment>
<evidence type="ECO:0000313" key="10">
    <source>
        <dbReference type="Proteomes" id="UP000027946"/>
    </source>
</evidence>
<dbReference type="EMBL" id="JJMM01000002">
    <property type="protein sequence ID" value="KDR96502.1"/>
    <property type="molecule type" value="Genomic_DNA"/>
</dbReference>
<dbReference type="InterPro" id="IPR037294">
    <property type="entry name" value="ABC_BtuC-like"/>
</dbReference>
<feature type="transmembrane region" description="Helical" evidence="8">
    <location>
        <begin position="124"/>
        <end position="144"/>
    </location>
</feature>
<accession>A0A069RQP8</accession>
<evidence type="ECO:0000313" key="9">
    <source>
        <dbReference type="EMBL" id="KDR96502.1"/>
    </source>
</evidence>
<dbReference type="AlphaFoldDB" id="A0A069RQP8"/>
<sequence length="368" mass="38712">MPSPSHGSYSKKAVDVTALKDIHKRESLKYKKLMAVLAAAMALTVLVSVSMGDARISVFETTGIIIGKLFSADSLMYSASPQNTSIVWDVRLPRILTGMIVGVGLAVSGSIFQSILRNPLADPYTIGVSTGAAFGAVLAIYANIVIGASVLPVMPAAFIFALLTLTVIIKIAGHNQILNSSGLVLAGIIVSAILSSGISLIKSMAGEDVGAIVFWIMGSLFAKSWSQFLIALPIISICCIIAHSFADDLDILTLGVSEAKNVGVDANKRMRMYLVIASLMTAVCVSVSGVIGFVGLVVPHILRIGVSAKHRYLIPLSAMLGGTLLCLADNISRLMFAVEIPVGVITTLIGGPFFIYLFMDKKAKGGIL</sequence>
<dbReference type="Gene3D" id="1.10.3470.10">
    <property type="entry name" value="ABC transporter involved in vitamin B12 uptake, BtuC"/>
    <property type="match status" value="1"/>
</dbReference>
<dbReference type="PANTHER" id="PTHR30472:SF25">
    <property type="entry name" value="ABC TRANSPORTER PERMEASE PROTEIN MJ0876-RELATED"/>
    <property type="match status" value="1"/>
</dbReference>
<feature type="transmembrane region" description="Helical" evidence="8">
    <location>
        <begin position="95"/>
        <end position="112"/>
    </location>
</feature>
<feature type="transmembrane region" description="Helical" evidence="8">
    <location>
        <begin position="273"/>
        <end position="298"/>
    </location>
</feature>
<dbReference type="OrthoDB" id="9792889at2"/>
<proteinExistence type="inferred from homology"/>
<organism evidence="9 10">
    <name type="scientific">Peptoclostridium litorale DSM 5388</name>
    <dbReference type="NCBI Taxonomy" id="1121324"/>
    <lineage>
        <taxon>Bacteria</taxon>
        <taxon>Bacillati</taxon>
        <taxon>Bacillota</taxon>
        <taxon>Clostridia</taxon>
        <taxon>Peptostreptococcales</taxon>
        <taxon>Peptoclostridiaceae</taxon>
        <taxon>Peptoclostridium</taxon>
    </lineage>
</organism>
<dbReference type="GO" id="GO:0005886">
    <property type="term" value="C:plasma membrane"/>
    <property type="evidence" value="ECO:0007669"/>
    <property type="project" value="UniProtKB-SubCell"/>
</dbReference>
<dbReference type="SUPFAM" id="SSF81345">
    <property type="entry name" value="ABC transporter involved in vitamin B12 uptake, BtuC"/>
    <property type="match status" value="1"/>
</dbReference>
<keyword evidence="10" id="KW-1185">Reference proteome</keyword>
<dbReference type="PANTHER" id="PTHR30472">
    <property type="entry name" value="FERRIC ENTEROBACTIN TRANSPORT SYSTEM PERMEASE PROTEIN"/>
    <property type="match status" value="1"/>
</dbReference>
<dbReference type="Proteomes" id="UP000027946">
    <property type="component" value="Unassembled WGS sequence"/>
</dbReference>
<feature type="transmembrane region" description="Helical" evidence="8">
    <location>
        <begin position="183"/>
        <end position="205"/>
    </location>
</feature>
<keyword evidence="3" id="KW-0813">Transport</keyword>
<keyword evidence="6 8" id="KW-1133">Transmembrane helix</keyword>
<dbReference type="GO" id="GO:0022857">
    <property type="term" value="F:transmembrane transporter activity"/>
    <property type="evidence" value="ECO:0007669"/>
    <property type="project" value="InterPro"/>
</dbReference>
<evidence type="ECO:0000256" key="1">
    <source>
        <dbReference type="ARBA" id="ARBA00004651"/>
    </source>
</evidence>
<dbReference type="eggNOG" id="COG0609">
    <property type="taxonomic scope" value="Bacteria"/>
</dbReference>
<dbReference type="InterPro" id="IPR000522">
    <property type="entry name" value="ABC_transptr_permease_BtuC"/>
</dbReference>
<comment type="caution">
    <text evidence="9">The sequence shown here is derived from an EMBL/GenBank/DDBJ whole genome shotgun (WGS) entry which is preliminary data.</text>
</comment>
<evidence type="ECO:0000256" key="6">
    <source>
        <dbReference type="ARBA" id="ARBA00022989"/>
    </source>
</evidence>
<name>A0A069RQP8_PEPLI</name>
<reference evidence="9 10" key="1">
    <citation type="submission" date="2014-03" db="EMBL/GenBank/DDBJ databases">
        <title>Genome sequence of Clostridium litorale W6, DSM 5388.</title>
        <authorList>
            <person name="Poehlein A."/>
            <person name="Jagirdar A."/>
            <person name="Khonsari B."/>
            <person name="Chibani C.M."/>
            <person name="Gutierrez Gutierrez D.A."/>
            <person name="Davydova E."/>
            <person name="Alghaithi H.S."/>
            <person name="Nair K.P."/>
            <person name="Dhamotharan K."/>
            <person name="Chandran L."/>
            <person name="G W."/>
            <person name="Daniel R."/>
        </authorList>
    </citation>
    <scope>NUCLEOTIDE SEQUENCE [LARGE SCALE GENOMIC DNA]</scope>
    <source>
        <strain evidence="9 10">W6</strain>
    </source>
</reference>
<keyword evidence="7 8" id="KW-0472">Membrane</keyword>
<feature type="transmembrane region" description="Helical" evidence="8">
    <location>
        <begin position="33"/>
        <end position="51"/>
    </location>
</feature>
<protein>
    <submittedName>
        <fullName evidence="9">HmuU protein</fullName>
    </submittedName>
</protein>
<dbReference type="STRING" id="1121324.CLIT_2c01080"/>
<dbReference type="GO" id="GO:0033214">
    <property type="term" value="P:siderophore-iron import into cell"/>
    <property type="evidence" value="ECO:0007669"/>
    <property type="project" value="TreeGrafter"/>
</dbReference>
<evidence type="ECO:0000256" key="4">
    <source>
        <dbReference type="ARBA" id="ARBA00022475"/>
    </source>
</evidence>
<keyword evidence="4" id="KW-1003">Cell membrane</keyword>
<feature type="transmembrane region" description="Helical" evidence="8">
    <location>
        <begin position="225"/>
        <end position="246"/>
    </location>
</feature>